<feature type="binding site" evidence="7">
    <location>
        <position position="325"/>
    </location>
    <ligand>
        <name>Zn(2+)</name>
        <dbReference type="ChEBI" id="CHEBI:29105"/>
    </ligand>
</feature>
<feature type="binding site" evidence="7">
    <location>
        <position position="153"/>
    </location>
    <ligand>
        <name>4-imidazolone-5-propanoate</name>
        <dbReference type="ChEBI" id="CHEBI:77893"/>
    </ligand>
</feature>
<keyword evidence="2 7" id="KW-0479">Metal-binding</keyword>
<feature type="binding site" evidence="7">
    <location>
        <position position="250"/>
    </location>
    <ligand>
        <name>Fe(3+)</name>
        <dbReference type="ChEBI" id="CHEBI:29034"/>
    </ligand>
</feature>
<dbReference type="InterPro" id="IPR005920">
    <property type="entry name" value="HutI"/>
</dbReference>
<dbReference type="GO" id="GO:0008270">
    <property type="term" value="F:zinc ion binding"/>
    <property type="evidence" value="ECO:0007669"/>
    <property type="project" value="UniProtKB-UniRule"/>
</dbReference>
<evidence type="ECO:0000313" key="9">
    <source>
        <dbReference type="EMBL" id="UJG42216.1"/>
    </source>
</evidence>
<keyword evidence="6 7" id="KW-0408">Iron</keyword>
<dbReference type="SUPFAM" id="SSF51338">
    <property type="entry name" value="Composite domain of metallo-dependent hydrolases"/>
    <property type="match status" value="1"/>
</dbReference>
<dbReference type="Gene3D" id="2.30.40.10">
    <property type="entry name" value="Urease, subunit C, domain 1"/>
    <property type="match status" value="1"/>
</dbReference>
<dbReference type="InterPro" id="IPR032466">
    <property type="entry name" value="Metal_Hydrolase"/>
</dbReference>
<dbReference type="HAMAP" id="MF_00372">
    <property type="entry name" value="HutI"/>
    <property type="match status" value="1"/>
</dbReference>
<dbReference type="PANTHER" id="PTHR42752">
    <property type="entry name" value="IMIDAZOLONEPROPIONASE"/>
    <property type="match status" value="1"/>
</dbReference>
<comment type="catalytic activity">
    <reaction evidence="7">
        <text>4-imidazolone-5-propanoate + H2O = N-formimidoyl-L-glutamate</text>
        <dbReference type="Rhea" id="RHEA:23660"/>
        <dbReference type="ChEBI" id="CHEBI:15377"/>
        <dbReference type="ChEBI" id="CHEBI:58928"/>
        <dbReference type="ChEBI" id="CHEBI:77893"/>
        <dbReference type="EC" id="3.5.2.7"/>
    </reaction>
</comment>
<organism evidence="9">
    <name type="scientific">Candidatus Heimdallarchaeum endolithica</name>
    <dbReference type="NCBI Taxonomy" id="2876572"/>
    <lineage>
        <taxon>Archaea</taxon>
        <taxon>Promethearchaeati</taxon>
        <taxon>Candidatus Heimdallarchaeota</taxon>
        <taxon>Candidatus Heimdallarchaeia (ex Rinke et al. 2021) (nom. nud.)</taxon>
        <taxon>Candidatus Heimdallarchaeales</taxon>
        <taxon>Candidatus Heimdallarchaeaceae</taxon>
        <taxon>Candidatus Heimdallarchaeum</taxon>
    </lineage>
</organism>
<proteinExistence type="inferred from homology"/>
<sequence>MLRHEKEGIIIANIADLFLGEVTKYEPSYPNEKPDALVIKDGKIEAIGETGRILADYNRTDYEYINCNNEQSVCPSFVDSHTHLVFAGNRSHELEMKIKGISYSEIAAKGGGINYTVRETRNASKKELKAAALKILDKMLLHGTTTIEAKSGYGLNHESELKILEVINELNEEHPIEIVPTFLGCHIKPEDFMGNTYEYIETMMYLLPEIKKRNLAEYVDIWTDLGAFTVEESEFFLKEAVKQGFKIRVHADEMDNVGAGIMAANLGAVSADHLLKSEAITAEAMAEKEVVANLLPGTPFVLMSRKYANYRMFRDANCTVALSTDFNPNCYILNMQTILTLGTYMMKMTPKEALKAATFGGAKALNREKRIGSIDLGMQADVLILDVPSIDDLVYQFGTNNVSTVIKEGKILVKDKEIILKKNEPKKKIKYELKI</sequence>
<dbReference type="Pfam" id="PF01979">
    <property type="entry name" value="Amidohydro_1"/>
    <property type="match status" value="1"/>
</dbReference>
<feature type="binding site" evidence="7">
    <location>
        <position position="90"/>
    </location>
    <ligand>
        <name>4-imidazolone-5-propanoate</name>
        <dbReference type="ChEBI" id="CHEBI:77893"/>
    </ligand>
</feature>
<dbReference type="FunFam" id="3.20.20.140:FF:000007">
    <property type="entry name" value="Imidazolonepropionase"/>
    <property type="match status" value="1"/>
</dbReference>
<evidence type="ECO:0000256" key="6">
    <source>
        <dbReference type="ARBA" id="ARBA00023004"/>
    </source>
</evidence>
<reference evidence="9" key="1">
    <citation type="journal article" date="2022" name="Nat. Microbiol.">
        <title>Unique mobile elements and scalable gene flow at the prokaryote-eukaryote boundary revealed by circularized Asgard archaea genomes.</title>
        <authorList>
            <person name="Wu F."/>
            <person name="Speth D.R."/>
            <person name="Philosof A."/>
            <person name="Cremiere A."/>
            <person name="Narayanan A."/>
            <person name="Barco R.A."/>
            <person name="Connon S.A."/>
            <person name="Amend J.P."/>
            <person name="Antoshechkin I.A."/>
            <person name="Orphan V.J."/>
        </authorList>
    </citation>
    <scope>NUCLEOTIDE SEQUENCE</scope>
    <source>
        <strain evidence="9">PR6</strain>
    </source>
</reference>
<dbReference type="Gene3D" id="3.20.20.140">
    <property type="entry name" value="Metal-dependent hydrolases"/>
    <property type="match status" value="1"/>
</dbReference>
<dbReference type="InterPro" id="IPR011059">
    <property type="entry name" value="Metal-dep_hydrolase_composite"/>
</dbReference>
<protein>
    <recommendedName>
        <fullName evidence="1 7">Imidazolonepropionase</fullName>
        <ecNumber evidence="1 7">3.5.2.7</ecNumber>
    </recommendedName>
    <alternativeName>
        <fullName evidence="7">Imidazolone-5-propionate hydrolase</fullName>
    </alternativeName>
</protein>
<accession>A0A9Y1BNT0</accession>
<evidence type="ECO:0000256" key="4">
    <source>
        <dbReference type="ARBA" id="ARBA00022808"/>
    </source>
</evidence>
<dbReference type="GO" id="GO:0019556">
    <property type="term" value="P:L-histidine catabolic process to glutamate and formamide"/>
    <property type="evidence" value="ECO:0007669"/>
    <property type="project" value="UniProtKB-UniRule"/>
</dbReference>
<feature type="binding site" evidence="7">
    <location>
        <position position="253"/>
    </location>
    <ligand>
        <name>4-imidazolone-5-propanoate</name>
        <dbReference type="ChEBI" id="CHEBI:77893"/>
    </ligand>
</feature>
<feature type="binding site" evidence="7">
    <location>
        <position position="186"/>
    </location>
    <ligand>
        <name>4-imidazolone-5-propanoate</name>
        <dbReference type="ChEBI" id="CHEBI:77893"/>
    </ligand>
</feature>
<gene>
    <name evidence="7 9" type="primary">hutI</name>
    <name evidence="9" type="ORF">K9W46_07320</name>
</gene>
<dbReference type="GO" id="GO:0005506">
    <property type="term" value="F:iron ion binding"/>
    <property type="evidence" value="ECO:0007669"/>
    <property type="project" value="UniProtKB-UniRule"/>
</dbReference>
<dbReference type="SUPFAM" id="SSF51556">
    <property type="entry name" value="Metallo-dependent hydrolases"/>
    <property type="match status" value="1"/>
</dbReference>
<dbReference type="GO" id="GO:0005737">
    <property type="term" value="C:cytoplasm"/>
    <property type="evidence" value="ECO:0007669"/>
    <property type="project" value="UniProtKB-SubCell"/>
</dbReference>
<evidence type="ECO:0000256" key="5">
    <source>
        <dbReference type="ARBA" id="ARBA00022833"/>
    </source>
</evidence>
<dbReference type="EMBL" id="CP084167">
    <property type="protein sequence ID" value="UJG42216.1"/>
    <property type="molecule type" value="Genomic_DNA"/>
</dbReference>
<feature type="binding site" evidence="7">
    <location>
        <position position="83"/>
    </location>
    <ligand>
        <name>Zn(2+)</name>
        <dbReference type="ChEBI" id="CHEBI:29105"/>
    </ligand>
</feature>
<dbReference type="GO" id="GO:0050480">
    <property type="term" value="F:imidazolonepropionase activity"/>
    <property type="evidence" value="ECO:0007669"/>
    <property type="project" value="UniProtKB-UniRule"/>
</dbReference>
<feature type="domain" description="Amidohydrolase-related" evidence="8">
    <location>
        <begin position="73"/>
        <end position="412"/>
    </location>
</feature>
<feature type="binding site" evidence="7">
    <location>
        <position position="327"/>
    </location>
    <ligand>
        <name>N-formimidoyl-L-glutamate</name>
        <dbReference type="ChEBI" id="CHEBI:58928"/>
    </ligand>
</feature>
<comment type="similarity">
    <text evidence="7">Belongs to the metallo-dependent hydrolases superfamily. HutI family.</text>
</comment>
<keyword evidence="7" id="KW-0963">Cytoplasm</keyword>
<keyword evidence="5 7" id="KW-0862">Zinc</keyword>
<keyword evidence="3 7" id="KW-0378">Hydrolase</keyword>
<dbReference type="Proteomes" id="UP001200513">
    <property type="component" value="Chromosome"/>
</dbReference>
<comment type="pathway">
    <text evidence="7">Amino-acid degradation; L-histidine degradation into L-glutamate; N-formimidoyl-L-glutamate from L-histidine: step 3/3.</text>
</comment>
<dbReference type="NCBIfam" id="TIGR01224">
    <property type="entry name" value="hutI"/>
    <property type="match status" value="1"/>
</dbReference>
<feature type="binding site" evidence="7">
    <location>
        <position position="153"/>
    </location>
    <ligand>
        <name>N-formimidoyl-L-glutamate</name>
        <dbReference type="ChEBI" id="CHEBI:58928"/>
    </ligand>
</feature>
<feature type="binding site" evidence="7">
    <location>
        <position position="250"/>
    </location>
    <ligand>
        <name>Zn(2+)</name>
        <dbReference type="ChEBI" id="CHEBI:29105"/>
    </ligand>
</feature>
<evidence type="ECO:0000256" key="1">
    <source>
        <dbReference type="ARBA" id="ARBA00012864"/>
    </source>
</evidence>
<dbReference type="PANTHER" id="PTHR42752:SF1">
    <property type="entry name" value="IMIDAZOLONEPROPIONASE-RELATED"/>
    <property type="match status" value="1"/>
</dbReference>
<evidence type="ECO:0000259" key="8">
    <source>
        <dbReference type="Pfam" id="PF01979"/>
    </source>
</evidence>
<feature type="binding site" evidence="7">
    <location>
        <position position="83"/>
    </location>
    <ligand>
        <name>Fe(3+)</name>
        <dbReference type="ChEBI" id="CHEBI:29034"/>
    </ligand>
</feature>
<dbReference type="AlphaFoldDB" id="A0A9Y1BNT0"/>
<comment type="function">
    <text evidence="7">Catalyzes the hydrolytic cleavage of the carbon-nitrogen bond in imidazolone-5-propanoate to yield N-formimidoyl-L-glutamate. It is the third step in the universal histidine degradation pathway.</text>
</comment>
<comment type="subcellular location">
    <subcellularLocation>
        <location evidence="7">Cytoplasm</location>
    </subcellularLocation>
</comment>
<name>A0A9Y1BNT0_9ARCH</name>
<feature type="binding site" evidence="7">
    <location>
        <position position="325"/>
    </location>
    <ligand>
        <name>Fe(3+)</name>
        <dbReference type="ChEBI" id="CHEBI:29034"/>
    </ligand>
</feature>
<comment type="caution">
    <text evidence="7">Lacks conserved residue(s) required for the propagation of feature annotation.</text>
</comment>
<evidence type="ECO:0000256" key="3">
    <source>
        <dbReference type="ARBA" id="ARBA00022801"/>
    </source>
</evidence>
<feature type="binding site" evidence="7">
    <location>
        <position position="81"/>
    </location>
    <ligand>
        <name>Zn(2+)</name>
        <dbReference type="ChEBI" id="CHEBI:29105"/>
    </ligand>
</feature>
<feature type="binding site" evidence="7">
    <location>
        <position position="81"/>
    </location>
    <ligand>
        <name>Fe(3+)</name>
        <dbReference type="ChEBI" id="CHEBI:29034"/>
    </ligand>
</feature>
<keyword evidence="4 7" id="KW-0369">Histidine metabolism</keyword>
<evidence type="ECO:0000256" key="7">
    <source>
        <dbReference type="HAMAP-Rule" id="MF_00372"/>
    </source>
</evidence>
<dbReference type="EC" id="3.5.2.7" evidence="1 7"/>
<comment type="cofactor">
    <cofactor evidence="7">
        <name>Zn(2+)</name>
        <dbReference type="ChEBI" id="CHEBI:29105"/>
    </cofactor>
    <cofactor evidence="7">
        <name>Fe(3+)</name>
        <dbReference type="ChEBI" id="CHEBI:29034"/>
    </cofactor>
    <text evidence="7">Binds 1 zinc or iron ion per subunit.</text>
</comment>
<dbReference type="InterPro" id="IPR006680">
    <property type="entry name" value="Amidohydro-rel"/>
</dbReference>
<evidence type="ECO:0000256" key="2">
    <source>
        <dbReference type="ARBA" id="ARBA00022723"/>
    </source>
</evidence>